<evidence type="ECO:0000256" key="10">
    <source>
        <dbReference type="ARBA" id="ARBA00048205"/>
    </source>
</evidence>
<evidence type="ECO:0000256" key="2">
    <source>
        <dbReference type="ARBA" id="ARBA00002790"/>
    </source>
</evidence>
<feature type="binding site" evidence="12">
    <location>
        <position position="139"/>
    </location>
    <ligand>
        <name>FMN</name>
        <dbReference type="ChEBI" id="CHEBI:58210"/>
    </ligand>
</feature>
<dbReference type="PIRSF" id="PIRSF006621">
    <property type="entry name" value="Dus"/>
    <property type="match status" value="1"/>
</dbReference>
<comment type="caution">
    <text evidence="15">The sequence shown here is derived from an EMBL/GenBank/DDBJ whole genome shotgun (WGS) entry which is preliminary data.</text>
</comment>
<evidence type="ECO:0000313" key="16">
    <source>
        <dbReference type="Proteomes" id="UP001595904"/>
    </source>
</evidence>
<evidence type="ECO:0000256" key="11">
    <source>
        <dbReference type="ARBA" id="ARBA00048802"/>
    </source>
</evidence>
<dbReference type="InterPro" id="IPR024036">
    <property type="entry name" value="tRNA-dHydroUridine_Synthase_C"/>
</dbReference>
<evidence type="ECO:0000256" key="6">
    <source>
        <dbReference type="ARBA" id="ARBA00022694"/>
    </source>
</evidence>
<evidence type="ECO:0000256" key="7">
    <source>
        <dbReference type="ARBA" id="ARBA00022857"/>
    </source>
</evidence>
<protein>
    <recommendedName>
        <fullName evidence="12">tRNA-dihydrouridine synthase B</fullName>
        <ecNumber evidence="12">1.3.1.-</ecNumber>
    </recommendedName>
</protein>
<dbReference type="PROSITE" id="PS01136">
    <property type="entry name" value="UPF0034"/>
    <property type="match status" value="1"/>
</dbReference>
<comment type="catalytic activity">
    <reaction evidence="11 12">
        <text>a 5,6-dihydrouridine in tRNA + NAD(+) = a uridine in tRNA + NADH + H(+)</text>
        <dbReference type="Rhea" id="RHEA:54452"/>
        <dbReference type="Rhea" id="RHEA-COMP:13339"/>
        <dbReference type="Rhea" id="RHEA-COMP:13887"/>
        <dbReference type="ChEBI" id="CHEBI:15378"/>
        <dbReference type="ChEBI" id="CHEBI:57540"/>
        <dbReference type="ChEBI" id="CHEBI:57945"/>
        <dbReference type="ChEBI" id="CHEBI:65315"/>
        <dbReference type="ChEBI" id="CHEBI:74443"/>
    </reaction>
</comment>
<evidence type="ECO:0000256" key="5">
    <source>
        <dbReference type="ARBA" id="ARBA00022643"/>
    </source>
</evidence>
<evidence type="ECO:0000256" key="3">
    <source>
        <dbReference type="ARBA" id="ARBA00022555"/>
    </source>
</evidence>
<evidence type="ECO:0000256" key="9">
    <source>
        <dbReference type="ARBA" id="ARBA00023002"/>
    </source>
</evidence>
<comment type="cofactor">
    <cofactor evidence="1 12 13">
        <name>FMN</name>
        <dbReference type="ChEBI" id="CHEBI:58210"/>
    </cofactor>
</comment>
<keyword evidence="9 12" id="KW-0560">Oxidoreductase</keyword>
<dbReference type="Proteomes" id="UP001595904">
    <property type="component" value="Unassembled WGS sequence"/>
</dbReference>
<name>A0ABV8SSX7_9GAMM</name>
<dbReference type="InterPro" id="IPR032887">
    <property type="entry name" value="DusB"/>
</dbReference>
<accession>A0ABV8SSX7</accession>
<dbReference type="PANTHER" id="PTHR45846">
    <property type="entry name" value="TRNA-DIHYDROURIDINE(47) SYNTHASE [NAD(P)(+)]-LIKE"/>
    <property type="match status" value="1"/>
</dbReference>
<keyword evidence="16" id="KW-1185">Reference proteome</keyword>
<keyword evidence="8 12" id="KW-0694">RNA-binding</keyword>
<evidence type="ECO:0000259" key="14">
    <source>
        <dbReference type="Pfam" id="PF01207"/>
    </source>
</evidence>
<dbReference type="Gene3D" id="3.20.20.70">
    <property type="entry name" value="Aldolase class I"/>
    <property type="match status" value="1"/>
</dbReference>
<evidence type="ECO:0000256" key="4">
    <source>
        <dbReference type="ARBA" id="ARBA00022630"/>
    </source>
</evidence>
<dbReference type="InterPro" id="IPR001269">
    <property type="entry name" value="DUS_fam"/>
</dbReference>
<dbReference type="Gene3D" id="1.10.1200.80">
    <property type="entry name" value="Putative flavin oxidoreducatase, domain 2"/>
    <property type="match status" value="1"/>
</dbReference>
<dbReference type="InterPro" id="IPR004652">
    <property type="entry name" value="DusB-like"/>
</dbReference>
<dbReference type="EMBL" id="JBHSDU010000003">
    <property type="protein sequence ID" value="MFC4309509.1"/>
    <property type="molecule type" value="Genomic_DNA"/>
</dbReference>
<organism evidence="15 16">
    <name type="scientific">Steroidobacter flavus</name>
    <dbReference type="NCBI Taxonomy" id="1842136"/>
    <lineage>
        <taxon>Bacteria</taxon>
        <taxon>Pseudomonadati</taxon>
        <taxon>Pseudomonadota</taxon>
        <taxon>Gammaproteobacteria</taxon>
        <taxon>Steroidobacterales</taxon>
        <taxon>Steroidobacteraceae</taxon>
        <taxon>Steroidobacter</taxon>
    </lineage>
</organism>
<dbReference type="GO" id="GO:0016491">
    <property type="term" value="F:oxidoreductase activity"/>
    <property type="evidence" value="ECO:0007669"/>
    <property type="project" value="UniProtKB-KW"/>
</dbReference>
<feature type="binding site" evidence="12">
    <location>
        <begin position="200"/>
        <end position="202"/>
    </location>
    <ligand>
        <name>FMN</name>
        <dbReference type="ChEBI" id="CHEBI:58210"/>
    </ligand>
</feature>
<evidence type="ECO:0000256" key="1">
    <source>
        <dbReference type="ARBA" id="ARBA00001917"/>
    </source>
</evidence>
<evidence type="ECO:0000313" key="15">
    <source>
        <dbReference type="EMBL" id="MFC4309509.1"/>
    </source>
</evidence>
<feature type="binding site" evidence="12">
    <location>
        <position position="70"/>
    </location>
    <ligand>
        <name>FMN</name>
        <dbReference type="ChEBI" id="CHEBI:58210"/>
    </ligand>
</feature>
<dbReference type="HAMAP" id="MF_02042">
    <property type="entry name" value="DusB_subfam"/>
    <property type="match status" value="1"/>
</dbReference>
<sequence length="331" mass="36181">MRIGRYELVNNLALAPMAGVTDLPFRLLCRRMGAGIAAGEMLTCDVRLWHTEKSRRRMDHSGEPEPRVVQIAGGDPEMMAEAAQRNVDAGAQIIDINMGCPAKKVCNKAAGSALMRDEPLVQAILEAVVKAVNVPVTLKMRTGWDPEHRNSLTIARMAESIGVQALAIHGRTRACMYQGNAEYETIRAIKQNVSIPIFANGDIDSGAKAKHVLEQTGVDGLMIGRSAQGQPWIFREILAALNGEFFIPPSIADVRDIMLAHLRDLHAFYGEEAGVRVARKHIDWYAKSRASAPALRQAVMQATDATTQIDRVQAYFNALEEAPEESLSSAA</sequence>
<keyword evidence="5 12" id="KW-0288">FMN</keyword>
<dbReference type="InterPro" id="IPR035587">
    <property type="entry name" value="DUS-like_FMN-bd"/>
</dbReference>
<comment type="catalytic activity">
    <reaction evidence="10 12">
        <text>a 5,6-dihydrouridine in tRNA + NADP(+) = a uridine in tRNA + NADPH + H(+)</text>
        <dbReference type="Rhea" id="RHEA:23624"/>
        <dbReference type="Rhea" id="RHEA-COMP:13339"/>
        <dbReference type="Rhea" id="RHEA-COMP:13887"/>
        <dbReference type="ChEBI" id="CHEBI:15378"/>
        <dbReference type="ChEBI" id="CHEBI:57783"/>
        <dbReference type="ChEBI" id="CHEBI:58349"/>
        <dbReference type="ChEBI" id="CHEBI:65315"/>
        <dbReference type="ChEBI" id="CHEBI:74443"/>
    </reaction>
</comment>
<gene>
    <name evidence="12 15" type="primary">dusB</name>
    <name evidence="15" type="ORF">ACFPN2_10505</name>
</gene>
<comment type="similarity">
    <text evidence="12">Belongs to the Dus family. DusB subfamily.</text>
</comment>
<evidence type="ECO:0000256" key="12">
    <source>
        <dbReference type="HAMAP-Rule" id="MF_02042"/>
    </source>
</evidence>
<dbReference type="NCBIfam" id="TIGR00737">
    <property type="entry name" value="nifR3_yhdG"/>
    <property type="match status" value="1"/>
</dbReference>
<keyword evidence="6 12" id="KW-0819">tRNA processing</keyword>
<keyword evidence="3 12" id="KW-0820">tRNA-binding</keyword>
<dbReference type="Pfam" id="PF01207">
    <property type="entry name" value="Dus"/>
    <property type="match status" value="1"/>
</dbReference>
<dbReference type="EC" id="1.3.1.-" evidence="12"/>
<keyword evidence="4 12" id="KW-0285">Flavoprotein</keyword>
<dbReference type="CDD" id="cd02801">
    <property type="entry name" value="DUS_like_FMN"/>
    <property type="match status" value="1"/>
</dbReference>
<dbReference type="SUPFAM" id="SSF51395">
    <property type="entry name" value="FMN-linked oxidoreductases"/>
    <property type="match status" value="1"/>
</dbReference>
<evidence type="ECO:0000256" key="13">
    <source>
        <dbReference type="PIRNR" id="PIRNR006621"/>
    </source>
</evidence>
<feature type="binding site" evidence="12">
    <location>
        <begin position="16"/>
        <end position="18"/>
    </location>
    <ligand>
        <name>FMN</name>
        <dbReference type="ChEBI" id="CHEBI:58210"/>
    </ligand>
</feature>
<dbReference type="PANTHER" id="PTHR45846:SF1">
    <property type="entry name" value="TRNA-DIHYDROURIDINE(47) SYNTHASE [NAD(P)(+)]-LIKE"/>
    <property type="match status" value="1"/>
</dbReference>
<keyword evidence="7 12" id="KW-0521">NADP</keyword>
<dbReference type="RefSeq" id="WP_380596558.1">
    <property type="nucleotide sequence ID" value="NZ_JBHSDU010000003.1"/>
</dbReference>
<feature type="binding site" evidence="12">
    <location>
        <begin position="224"/>
        <end position="225"/>
    </location>
    <ligand>
        <name>FMN</name>
        <dbReference type="ChEBI" id="CHEBI:58210"/>
    </ligand>
</feature>
<comment type="function">
    <text evidence="2 12 13">Catalyzes the synthesis of 5,6-dihydrouridine (D), a modified base found in the D-loop of most tRNAs, via the reduction of the C5-C6 double bond in target uridines.</text>
</comment>
<proteinExistence type="inferred from homology"/>
<comment type="similarity">
    <text evidence="13">Belongs to the dus family.</text>
</comment>
<reference evidence="16" key="1">
    <citation type="journal article" date="2019" name="Int. J. Syst. Evol. Microbiol.">
        <title>The Global Catalogue of Microorganisms (GCM) 10K type strain sequencing project: providing services to taxonomists for standard genome sequencing and annotation.</title>
        <authorList>
            <consortium name="The Broad Institute Genomics Platform"/>
            <consortium name="The Broad Institute Genome Sequencing Center for Infectious Disease"/>
            <person name="Wu L."/>
            <person name="Ma J."/>
        </authorList>
    </citation>
    <scope>NUCLEOTIDE SEQUENCE [LARGE SCALE GENOMIC DNA]</scope>
    <source>
        <strain evidence="16">CGMCC 1.10759</strain>
    </source>
</reference>
<feature type="domain" description="DUS-like FMN-binding" evidence="14">
    <location>
        <begin position="14"/>
        <end position="318"/>
    </location>
</feature>
<dbReference type="InterPro" id="IPR018517">
    <property type="entry name" value="tRNA_hU_synthase_CS"/>
</dbReference>
<evidence type="ECO:0000256" key="8">
    <source>
        <dbReference type="ARBA" id="ARBA00022884"/>
    </source>
</evidence>
<dbReference type="InterPro" id="IPR013785">
    <property type="entry name" value="Aldolase_TIM"/>
</dbReference>
<feature type="active site" description="Proton donor" evidence="12">
    <location>
        <position position="100"/>
    </location>
</feature>